<dbReference type="Proteomes" id="UP000004508">
    <property type="component" value="Unassembled WGS sequence"/>
</dbReference>
<keyword evidence="2" id="KW-1185">Reference proteome</keyword>
<sequence length="207" mass="23396">GRRQPLLSLRRGSCAVARSASLSFSASLYRRATNARGPYKFPYKLCLLYVCTSKKHSLYVLADISDWRPLAFSYAESIASSSLTGVRQRRAGRVSASSAEHREPRAAESVSTWCWPAPPGRENAEQSPPGAAIFYFFLFIFHKYKKQCGEMWCLWCNALTPRYRPRELHHILKKNVVHKKKCGAKMWCKNVVQSPGAGQALVSTRRP</sequence>
<gene>
    <name evidence="1" type="ORF">Krac_0048</name>
</gene>
<accession>D6U8Y3</accession>
<organism evidence="1 2">
    <name type="scientific">Ktedonobacter racemifer DSM 44963</name>
    <dbReference type="NCBI Taxonomy" id="485913"/>
    <lineage>
        <taxon>Bacteria</taxon>
        <taxon>Bacillati</taxon>
        <taxon>Chloroflexota</taxon>
        <taxon>Ktedonobacteria</taxon>
        <taxon>Ktedonobacterales</taxon>
        <taxon>Ktedonobacteraceae</taxon>
        <taxon>Ktedonobacter</taxon>
    </lineage>
</organism>
<evidence type="ECO:0000313" key="1">
    <source>
        <dbReference type="EMBL" id="EFH79538.1"/>
    </source>
</evidence>
<dbReference type="AlphaFoldDB" id="D6U8Y3"/>
<proteinExistence type="predicted"/>
<comment type="caution">
    <text evidence="1">The sequence shown here is derived from an EMBL/GenBank/DDBJ whole genome shotgun (WGS) entry which is preliminary data.</text>
</comment>
<feature type="non-terminal residue" evidence="1">
    <location>
        <position position="1"/>
    </location>
</feature>
<name>D6U8Y3_KTERA</name>
<dbReference type="InParanoid" id="D6U8Y3"/>
<dbReference type="EMBL" id="ADVG01000008">
    <property type="protein sequence ID" value="EFH79538.1"/>
    <property type="molecule type" value="Genomic_DNA"/>
</dbReference>
<reference evidence="1 2" key="1">
    <citation type="journal article" date="2011" name="Stand. Genomic Sci.">
        <title>Non-contiguous finished genome sequence and contextual data of the filamentous soil bacterium Ktedonobacter racemifer type strain (SOSP1-21).</title>
        <authorList>
            <person name="Chang Y.J."/>
            <person name="Land M."/>
            <person name="Hauser L."/>
            <person name="Chertkov O."/>
            <person name="Del Rio T.G."/>
            <person name="Nolan M."/>
            <person name="Copeland A."/>
            <person name="Tice H."/>
            <person name="Cheng J.F."/>
            <person name="Lucas S."/>
            <person name="Han C."/>
            <person name="Goodwin L."/>
            <person name="Pitluck S."/>
            <person name="Ivanova N."/>
            <person name="Ovchinikova G."/>
            <person name="Pati A."/>
            <person name="Chen A."/>
            <person name="Palaniappan K."/>
            <person name="Mavromatis K."/>
            <person name="Liolios K."/>
            <person name="Brettin T."/>
            <person name="Fiebig A."/>
            <person name="Rohde M."/>
            <person name="Abt B."/>
            <person name="Goker M."/>
            <person name="Detter J.C."/>
            <person name="Woyke T."/>
            <person name="Bristow J."/>
            <person name="Eisen J.A."/>
            <person name="Markowitz V."/>
            <person name="Hugenholtz P."/>
            <person name="Kyrpides N.C."/>
            <person name="Klenk H.P."/>
            <person name="Lapidus A."/>
        </authorList>
    </citation>
    <scope>NUCLEOTIDE SEQUENCE [LARGE SCALE GENOMIC DNA]</scope>
    <source>
        <strain evidence="2">DSM 44963</strain>
    </source>
</reference>
<evidence type="ECO:0000313" key="2">
    <source>
        <dbReference type="Proteomes" id="UP000004508"/>
    </source>
</evidence>
<protein>
    <submittedName>
        <fullName evidence="1">Uncharacterized protein</fullName>
    </submittedName>
</protein>